<keyword evidence="5" id="KW-0813">Transport</keyword>
<comment type="function">
    <text evidence="5">Involved in ubiquitin-mediated protein degradation. Regulatory factor in the ubiquitin/proteasome pathway that controls the turnover of proteasome substrates. Targets proteasomes to the nucleus and facilitates the degradation of nuclear proteins.</text>
</comment>
<dbReference type="PANTHER" id="PTHR28032">
    <property type="entry name" value="FI02826P"/>
    <property type="match status" value="1"/>
</dbReference>
<evidence type="ECO:0000256" key="2">
    <source>
        <dbReference type="ARBA" id="ARBA00016204"/>
    </source>
</evidence>
<evidence type="ECO:0000256" key="3">
    <source>
        <dbReference type="ARBA" id="ARBA00022927"/>
    </source>
</evidence>
<dbReference type="Pfam" id="PF08559">
    <property type="entry name" value="Cut8"/>
    <property type="match status" value="1"/>
</dbReference>
<organism evidence="7 8">
    <name type="scientific">Kluyveromyces marxianus</name>
    <name type="common">Yeast</name>
    <name type="synonym">Candida kefyr</name>
    <dbReference type="NCBI Taxonomy" id="4911"/>
    <lineage>
        <taxon>Eukaryota</taxon>
        <taxon>Fungi</taxon>
        <taxon>Dikarya</taxon>
        <taxon>Ascomycota</taxon>
        <taxon>Saccharomycotina</taxon>
        <taxon>Saccharomycetes</taxon>
        <taxon>Saccharomycetales</taxon>
        <taxon>Saccharomycetaceae</taxon>
        <taxon>Kluyveromyces</taxon>
    </lineage>
</organism>
<dbReference type="InterPro" id="IPR013868">
    <property type="entry name" value="Cut8/Sts1_fam"/>
</dbReference>
<keyword evidence="4 5" id="KW-0539">Nucleus</keyword>
<keyword evidence="8" id="KW-1185">Reference proteome</keyword>
<accession>A0ABX6EXN7</accession>
<reference evidence="7 8" key="1">
    <citation type="submission" date="2016-03" db="EMBL/GenBank/DDBJ databases">
        <title>How can Kluyveromyces marxianus grow so fast - potential evolutionary course in Saccharomyces Complex revealed by comparative genomics.</title>
        <authorList>
            <person name="Mo W."/>
            <person name="Lu W."/>
            <person name="Yang X."/>
            <person name="Qi J."/>
            <person name="Lv H."/>
        </authorList>
    </citation>
    <scope>NUCLEOTIDE SEQUENCE [LARGE SCALE GENOMIC DNA]</scope>
    <source>
        <strain evidence="7 8">FIM1</strain>
    </source>
</reference>
<evidence type="ECO:0000256" key="5">
    <source>
        <dbReference type="RuleBase" id="RU368013"/>
    </source>
</evidence>
<keyword evidence="5" id="KW-0963">Cytoplasm</keyword>
<evidence type="ECO:0000256" key="1">
    <source>
        <dbReference type="ARBA" id="ARBA00006199"/>
    </source>
</evidence>
<evidence type="ECO:0000313" key="8">
    <source>
        <dbReference type="Proteomes" id="UP000422736"/>
    </source>
</evidence>
<evidence type="ECO:0000313" key="7">
    <source>
        <dbReference type="EMBL" id="QGN16832.1"/>
    </source>
</evidence>
<proteinExistence type="inferred from homology"/>
<sequence>MSQSVGFEWGFRPSVCNENSDVSGRNRNSQRSGGIANGMASSSSSASSGNGVAHGQLHSSLHGNTGVSINRISKPRGKRRYTEEDVQGSVAVTPAAPAAAAGAGAGAPASGYRVSKRKPAYRNFIQGQPLPFPRSVELMDKQLLQSVLLSLVREHPEIQHALLSKVQSLSFNMEQYMTILEEKLRKVYEDIPYSKYNQNSDGSLNDYAFGRMKASIMEFLNCIIDYLLSSIPPQSDNVVQSLRFLKCCTELLNQLPEFETASNNYYKNMCFEQISEIWCSCIQFASTDLSFMSVISNLEEWETELRTLNHRSNDKLQKPLQLIASIKNSGALVGQNGHSLSQSQPSTMGFLNISS</sequence>
<keyword evidence="3 5" id="KW-0653">Protein transport</keyword>
<feature type="region of interest" description="Disordered" evidence="6">
    <location>
        <begin position="336"/>
        <end position="355"/>
    </location>
</feature>
<dbReference type="Proteomes" id="UP000422736">
    <property type="component" value="Chromosome 5"/>
</dbReference>
<protein>
    <recommendedName>
        <fullName evidence="2 5">Tethering factor for nuclear proteasome STS1</fullName>
    </recommendedName>
</protein>
<comment type="subcellular location">
    <subcellularLocation>
        <location evidence="5">Cytoplasm</location>
    </subcellularLocation>
    <subcellularLocation>
        <location evidence="5">Nucleus</location>
    </subcellularLocation>
</comment>
<dbReference type="Gene3D" id="1.20.58.1590">
    <property type="entry name" value="Tethering factor for nuclear proteasome Cut8/Sts1"/>
    <property type="match status" value="1"/>
</dbReference>
<feature type="region of interest" description="Disordered" evidence="6">
    <location>
        <begin position="16"/>
        <end position="88"/>
    </location>
</feature>
<feature type="compositionally biased region" description="Low complexity" evidence="6">
    <location>
        <begin position="32"/>
        <end position="51"/>
    </location>
</feature>
<comment type="subunit">
    <text evidence="5">Binds the proteasome.</text>
</comment>
<feature type="compositionally biased region" description="Polar residues" evidence="6">
    <location>
        <begin position="16"/>
        <end position="31"/>
    </location>
</feature>
<name>A0ABX6EXN7_KLUMA</name>
<dbReference type="PANTHER" id="PTHR28032:SF1">
    <property type="entry name" value="FI02826P"/>
    <property type="match status" value="1"/>
</dbReference>
<comment type="similarity">
    <text evidence="1 5">Belongs to the cut8/STS1 family.</text>
</comment>
<gene>
    <name evidence="7" type="primary">STS1</name>
    <name evidence="7" type="ORF">FIM1_3556</name>
</gene>
<dbReference type="InterPro" id="IPR038422">
    <property type="entry name" value="Cut8/Sts1_sf"/>
</dbReference>
<feature type="compositionally biased region" description="Polar residues" evidence="6">
    <location>
        <begin position="57"/>
        <end position="71"/>
    </location>
</feature>
<dbReference type="EMBL" id="CP015058">
    <property type="protein sequence ID" value="QGN16832.1"/>
    <property type="molecule type" value="Genomic_DNA"/>
</dbReference>
<evidence type="ECO:0000256" key="6">
    <source>
        <dbReference type="SAM" id="MobiDB-lite"/>
    </source>
</evidence>
<evidence type="ECO:0000256" key="4">
    <source>
        <dbReference type="ARBA" id="ARBA00023242"/>
    </source>
</evidence>